<dbReference type="PANTHER" id="PTHR43546:SF9">
    <property type="entry name" value="L-ASCORBATE-6-PHOSPHATE LACTONASE ULAG-RELATED"/>
    <property type="match status" value="1"/>
</dbReference>
<keyword evidence="4" id="KW-1185">Reference proteome</keyword>
<dbReference type="Gene3D" id="3.60.15.10">
    <property type="entry name" value="Ribonuclease Z/Hydroxyacylglutathione hydrolase-like"/>
    <property type="match status" value="1"/>
</dbReference>
<dbReference type="Pfam" id="PF12706">
    <property type="entry name" value="Lactamase_B_2"/>
    <property type="match status" value="1"/>
</dbReference>
<organism evidence="3 4">
    <name type="scientific">Terrimonas ginsenosidimutans</name>
    <dbReference type="NCBI Taxonomy" id="2908004"/>
    <lineage>
        <taxon>Bacteria</taxon>
        <taxon>Pseudomonadati</taxon>
        <taxon>Bacteroidota</taxon>
        <taxon>Chitinophagia</taxon>
        <taxon>Chitinophagales</taxon>
        <taxon>Chitinophagaceae</taxon>
        <taxon>Terrimonas</taxon>
    </lineage>
</organism>
<dbReference type="RefSeq" id="WP_237876185.1">
    <property type="nucleotide sequence ID" value="NZ_JAKLTR010000021.1"/>
</dbReference>
<protein>
    <submittedName>
        <fullName evidence="3">MBL fold metallo-hydrolase</fullName>
    </submittedName>
</protein>
<dbReference type="PANTHER" id="PTHR43546">
    <property type="entry name" value="UPF0173 METAL-DEPENDENT HYDROLASE MJ1163-RELATED"/>
    <property type="match status" value="1"/>
</dbReference>
<dbReference type="SUPFAM" id="SSF56281">
    <property type="entry name" value="Metallo-hydrolase/oxidoreductase"/>
    <property type="match status" value="1"/>
</dbReference>
<evidence type="ECO:0000313" key="3">
    <source>
        <dbReference type="EMBL" id="MCG2617432.1"/>
    </source>
</evidence>
<gene>
    <name evidence="3" type="ORF">LZZ85_24250</name>
</gene>
<reference evidence="3" key="1">
    <citation type="submission" date="2022-01" db="EMBL/GenBank/DDBJ databases">
        <authorList>
            <person name="Jo J.-H."/>
            <person name="Im W.-T."/>
        </authorList>
    </citation>
    <scope>NUCLEOTIDE SEQUENCE</scope>
    <source>
        <strain evidence="3">NA20</strain>
    </source>
</reference>
<accession>A0ABS9KYY0</accession>
<dbReference type="InterPro" id="IPR036866">
    <property type="entry name" value="RibonucZ/Hydroxyglut_hydro"/>
</dbReference>
<dbReference type="InterPro" id="IPR050114">
    <property type="entry name" value="UPF0173_UPF0282_UlaG_hydrolase"/>
</dbReference>
<feature type="domain" description="Metallo-beta-lactamase" evidence="2">
    <location>
        <begin position="44"/>
        <end position="217"/>
    </location>
</feature>
<proteinExistence type="predicted"/>
<name>A0ABS9KYY0_9BACT</name>
<sequence>MAQVRLLRHATLVIKIDGSSFLVDPLLAKKDTLDPIIWTSNNIRNPMVDLPVSEAELAEIIDSVDGVIITHTHNDHWDDAARSLVPKDKLLIGQPQDRPKLLEQGYTNVTSIDKETTIGGLRIIRTDGQHGTGEIGAMMAPVSGFILQGNKESIYVAGDTIWCDEVAQAILQYQPDTIILNAGAAQFDKGEPITMTADDVLSVCRNSNATRIICVHMETINHCYLKRDTLRKAIEKEGQSGRCIVPDDGEILK</sequence>
<evidence type="ECO:0000256" key="1">
    <source>
        <dbReference type="ARBA" id="ARBA00022801"/>
    </source>
</evidence>
<dbReference type="Proteomes" id="UP001165367">
    <property type="component" value="Unassembled WGS sequence"/>
</dbReference>
<keyword evidence="1" id="KW-0378">Hydrolase</keyword>
<dbReference type="InterPro" id="IPR001279">
    <property type="entry name" value="Metallo-B-lactamas"/>
</dbReference>
<evidence type="ECO:0000259" key="2">
    <source>
        <dbReference type="Pfam" id="PF12706"/>
    </source>
</evidence>
<dbReference type="EMBL" id="JAKLTR010000021">
    <property type="protein sequence ID" value="MCG2617432.1"/>
    <property type="molecule type" value="Genomic_DNA"/>
</dbReference>
<comment type="caution">
    <text evidence="3">The sequence shown here is derived from an EMBL/GenBank/DDBJ whole genome shotgun (WGS) entry which is preliminary data.</text>
</comment>
<evidence type="ECO:0000313" key="4">
    <source>
        <dbReference type="Proteomes" id="UP001165367"/>
    </source>
</evidence>